<dbReference type="Gene3D" id="3.40.50.2000">
    <property type="entry name" value="Glycogen Phosphorylase B"/>
    <property type="match status" value="2"/>
</dbReference>
<gene>
    <name evidence="2" type="ORF">GGQ63_001705</name>
</gene>
<evidence type="ECO:0000313" key="2">
    <source>
        <dbReference type="EMBL" id="MBB5752651.1"/>
    </source>
</evidence>
<accession>A0A7W9FKG6</accession>
<feature type="domain" description="Glycosyltransferase subfamily 4-like N-terminal" evidence="1">
    <location>
        <begin position="35"/>
        <end position="220"/>
    </location>
</feature>
<proteinExistence type="predicted"/>
<keyword evidence="3" id="KW-1185">Reference proteome</keyword>
<evidence type="ECO:0000259" key="1">
    <source>
        <dbReference type="Pfam" id="PF13579"/>
    </source>
</evidence>
<keyword evidence="2" id="KW-0808">Transferase</keyword>
<dbReference type="GO" id="GO:0016758">
    <property type="term" value="F:hexosyltransferase activity"/>
    <property type="evidence" value="ECO:0007669"/>
    <property type="project" value="TreeGrafter"/>
</dbReference>
<dbReference type="InterPro" id="IPR050194">
    <property type="entry name" value="Glycosyltransferase_grp1"/>
</dbReference>
<dbReference type="EMBL" id="JACHOO010000003">
    <property type="protein sequence ID" value="MBB5752651.1"/>
    <property type="molecule type" value="Genomic_DNA"/>
</dbReference>
<dbReference type="AlphaFoldDB" id="A0A7W9FKG6"/>
<dbReference type="RefSeq" id="WP_183854641.1">
    <property type="nucleotide sequence ID" value="NZ_JACHOO010000003.1"/>
</dbReference>
<dbReference type="CDD" id="cd03794">
    <property type="entry name" value="GT4_WbuB-like"/>
    <property type="match status" value="1"/>
</dbReference>
<protein>
    <submittedName>
        <fullName evidence="2">Colanic acid biosynthesis glycosyl transferase WcaI</fullName>
    </submittedName>
</protein>
<name>A0A7W9FKG6_9HYPH</name>
<dbReference type="SUPFAM" id="SSF53756">
    <property type="entry name" value="UDP-Glycosyltransferase/glycogen phosphorylase"/>
    <property type="match status" value="1"/>
</dbReference>
<dbReference type="PANTHER" id="PTHR45947:SF3">
    <property type="entry name" value="SULFOQUINOVOSYL TRANSFERASE SQD2"/>
    <property type="match status" value="1"/>
</dbReference>
<reference evidence="2 3" key="1">
    <citation type="submission" date="2020-08" db="EMBL/GenBank/DDBJ databases">
        <title>Genomic Encyclopedia of Type Strains, Phase IV (KMG-IV): sequencing the most valuable type-strain genomes for metagenomic binning, comparative biology and taxonomic classification.</title>
        <authorList>
            <person name="Goeker M."/>
        </authorList>
    </citation>
    <scope>NUCLEOTIDE SEQUENCE [LARGE SCALE GENOMIC DNA]</scope>
    <source>
        <strain evidence="2 3">DSM 16268</strain>
    </source>
</reference>
<evidence type="ECO:0000313" key="3">
    <source>
        <dbReference type="Proteomes" id="UP000523821"/>
    </source>
</evidence>
<dbReference type="Pfam" id="PF13692">
    <property type="entry name" value="Glyco_trans_1_4"/>
    <property type="match status" value="1"/>
</dbReference>
<dbReference type="Proteomes" id="UP000523821">
    <property type="component" value="Unassembled WGS sequence"/>
</dbReference>
<organism evidence="2 3">
    <name type="scientific">Prosthecomicrobium pneumaticum</name>
    <dbReference type="NCBI Taxonomy" id="81895"/>
    <lineage>
        <taxon>Bacteria</taxon>
        <taxon>Pseudomonadati</taxon>
        <taxon>Pseudomonadota</taxon>
        <taxon>Alphaproteobacteria</taxon>
        <taxon>Hyphomicrobiales</taxon>
        <taxon>Kaistiaceae</taxon>
        <taxon>Prosthecomicrobium</taxon>
    </lineage>
</organism>
<sequence>MEPEPVRPPPGPVGTAPAACPVLMLAPYYWPEAIGSAPYCTDLAGVLAARGHPVRVLALRPHYPDPAPFVAWADGSRDVEWRDGVAIRRVPTPGRAGGGAAARLRKDLRYAAAVASMALRPPRPMPQAILVFVPSALALAAAAFVKWRTGARLIAVVHDVESGLAAATGLMRQPVLLALLRAVERFGLAAADRRVVPTQPMAAALRRLGCRGAIDILPLWARSAPPAPLPPLDRPVLGYGGSFGAKHGLETLVPLARALALRLPAARLVLRGEGAERRRLGAAFAGLGNVAFEDLVPAGRLAAALQAAHLHLVPQAPGVADYALPSKALSIMAAGRAFIAVAPPGSPLAHLAERSGGGVAVPPGDPAALVAVVEALLADSARLEAMGRAGRAHIGAHMEAALVLPRYAELVL</sequence>
<comment type="caution">
    <text evidence="2">The sequence shown here is derived from an EMBL/GenBank/DDBJ whole genome shotgun (WGS) entry which is preliminary data.</text>
</comment>
<dbReference type="PANTHER" id="PTHR45947">
    <property type="entry name" value="SULFOQUINOVOSYL TRANSFERASE SQD2"/>
    <property type="match status" value="1"/>
</dbReference>
<dbReference type="Pfam" id="PF13579">
    <property type="entry name" value="Glyco_trans_4_4"/>
    <property type="match status" value="1"/>
</dbReference>
<dbReference type="InterPro" id="IPR028098">
    <property type="entry name" value="Glyco_trans_4-like_N"/>
</dbReference>